<feature type="domain" description="NlpC/P60" evidence="7">
    <location>
        <begin position="437"/>
        <end position="527"/>
    </location>
</feature>
<dbReference type="InterPro" id="IPR000064">
    <property type="entry name" value="NLP_P60_dom"/>
</dbReference>
<dbReference type="PROSITE" id="PS51318">
    <property type="entry name" value="TAT"/>
    <property type="match status" value="1"/>
</dbReference>
<evidence type="ECO:0000256" key="6">
    <source>
        <dbReference type="SAM" id="SignalP"/>
    </source>
</evidence>
<dbReference type="AlphaFoldDB" id="A0A8T8HYX7"/>
<keyword evidence="11" id="KW-1185">Reference proteome</keyword>
<gene>
    <name evidence="9" type="ORF">J7S33_00665</name>
    <name evidence="8" type="ORF">JOE68_000122</name>
</gene>
<reference evidence="9" key="2">
    <citation type="submission" date="2021-04" db="EMBL/GenBank/DDBJ databases">
        <title>Saccharothrix algeriensis WGS.</title>
        <authorList>
            <person name="Stuskova K."/>
            <person name="Hakalova E."/>
            <person name="Tebbal A.B."/>
            <person name="Eichmeier A."/>
        </authorList>
    </citation>
    <scope>NUCLEOTIDE SEQUENCE</scope>
    <source>
        <strain evidence="9">NRRL B-24137</strain>
    </source>
</reference>
<keyword evidence="3 8" id="KW-0378">Hydrolase</keyword>
<feature type="signal peptide" evidence="6">
    <location>
        <begin position="1"/>
        <end position="27"/>
    </location>
</feature>
<dbReference type="EMBL" id="JAFBCL010000001">
    <property type="protein sequence ID" value="MBM7809257.1"/>
    <property type="molecule type" value="Genomic_DNA"/>
</dbReference>
<dbReference type="Gene3D" id="2.60.120.560">
    <property type="entry name" value="Exo-inulinase, domain 1"/>
    <property type="match status" value="1"/>
</dbReference>
<dbReference type="GO" id="GO:0006508">
    <property type="term" value="P:proteolysis"/>
    <property type="evidence" value="ECO:0007669"/>
    <property type="project" value="UniProtKB-KW"/>
</dbReference>
<organism evidence="9 10">
    <name type="scientific">Saccharothrix algeriensis</name>
    <dbReference type="NCBI Taxonomy" id="173560"/>
    <lineage>
        <taxon>Bacteria</taxon>
        <taxon>Bacillati</taxon>
        <taxon>Actinomycetota</taxon>
        <taxon>Actinomycetes</taxon>
        <taxon>Pseudonocardiales</taxon>
        <taxon>Pseudonocardiaceae</taxon>
        <taxon>Saccharothrix</taxon>
    </lineage>
</organism>
<feature type="region of interest" description="Disordered" evidence="5">
    <location>
        <begin position="127"/>
        <end position="147"/>
    </location>
</feature>
<evidence type="ECO:0000313" key="8">
    <source>
        <dbReference type="EMBL" id="MBM7809257.1"/>
    </source>
</evidence>
<evidence type="ECO:0000256" key="5">
    <source>
        <dbReference type="SAM" id="MobiDB-lite"/>
    </source>
</evidence>
<dbReference type="Pfam" id="PF00877">
    <property type="entry name" value="NLPC_P60"/>
    <property type="match status" value="1"/>
</dbReference>
<dbReference type="Gene3D" id="3.90.1720.10">
    <property type="entry name" value="endopeptidase domain like (from Nostoc punctiforme)"/>
    <property type="match status" value="1"/>
</dbReference>
<dbReference type="RefSeq" id="WP_204840385.1">
    <property type="nucleotide sequence ID" value="NZ_JAFBCL010000001.1"/>
</dbReference>
<sequence>MVFDRRSVLAGLASTAAVPLLGTAADAATPTSTAAPGPASDPVAAGIEYARDRIPGMTRSGGPSWFPDPIREPLAVKAAPGDRTEVSTDSRGVFAVLTTGARTVTVTGAPRSFTEQKRPFADRFERTVRDGWGPSPGGGAWSTDRGAPENFSVEPGRGVVLLATTGHSYFTSLADDRIGDFSATATVTLDKMPAGALTSVAVAFGYQGYEDHYRARLAFGPTGSVRLSVEVEQAKVDTPLAAGVEVGSGFTAGRPWRIRVERTGEVLRTRAWPADRAEPAGWVHTVRDSTFGAGRLALRAVAAEGSTASRTRVLVTEFAASGVWVRPPVIAHDTWVRLLPAPYSGTWTPDVEERVRAWPTDITPDALAYAAMLQTGAAPYRSPTRGGPQVLGESGYGPLDPDDGTRREGADFHEYMGIAWTFPDGEHRPAPGPEWHRALDCSGMIRMVFGYHLGVPLVTDRPADFDGRNLPRKAVHIGPHGPGVVIERDDGGKPSLTGIRVGDVVCFDADGSPGSIDHVGIYAGRDQDGRPRFVSSRKTVNGPTISDLGGESTLDGNGEYANGLRIIRRF</sequence>
<evidence type="ECO:0000256" key="4">
    <source>
        <dbReference type="ARBA" id="ARBA00022807"/>
    </source>
</evidence>
<reference evidence="8 11" key="1">
    <citation type="submission" date="2021-01" db="EMBL/GenBank/DDBJ databases">
        <title>Sequencing the genomes of 1000 actinobacteria strains.</title>
        <authorList>
            <person name="Klenk H.-P."/>
        </authorList>
    </citation>
    <scope>NUCLEOTIDE SEQUENCE [LARGE SCALE GENOMIC DNA]</scope>
    <source>
        <strain evidence="8 11">DSM 44581</strain>
    </source>
</reference>
<feature type="chain" id="PRO_5035819716" evidence="6">
    <location>
        <begin position="28"/>
        <end position="570"/>
    </location>
</feature>
<keyword evidence="6" id="KW-0732">Signal</keyword>
<evidence type="ECO:0000256" key="2">
    <source>
        <dbReference type="ARBA" id="ARBA00022670"/>
    </source>
</evidence>
<accession>A0A8T8HYX7</accession>
<evidence type="ECO:0000313" key="9">
    <source>
        <dbReference type="EMBL" id="QTR03611.1"/>
    </source>
</evidence>
<evidence type="ECO:0000256" key="3">
    <source>
        <dbReference type="ARBA" id="ARBA00022801"/>
    </source>
</evidence>
<dbReference type="Proteomes" id="UP001195724">
    <property type="component" value="Unassembled WGS sequence"/>
</dbReference>
<proteinExistence type="inferred from homology"/>
<dbReference type="GO" id="GO:0008234">
    <property type="term" value="F:cysteine-type peptidase activity"/>
    <property type="evidence" value="ECO:0007669"/>
    <property type="project" value="UniProtKB-KW"/>
</dbReference>
<comment type="similarity">
    <text evidence="1">Belongs to the peptidase C40 family.</text>
</comment>
<dbReference type="InterPro" id="IPR038765">
    <property type="entry name" value="Papain-like_cys_pep_sf"/>
</dbReference>
<dbReference type="InterPro" id="IPR006311">
    <property type="entry name" value="TAT_signal"/>
</dbReference>
<dbReference type="Proteomes" id="UP000671828">
    <property type="component" value="Chromosome"/>
</dbReference>
<dbReference type="EMBL" id="CP072788">
    <property type="protein sequence ID" value="QTR03611.1"/>
    <property type="molecule type" value="Genomic_DNA"/>
</dbReference>
<keyword evidence="2" id="KW-0645">Protease</keyword>
<feature type="region of interest" description="Disordered" evidence="5">
    <location>
        <begin position="379"/>
        <end position="408"/>
    </location>
</feature>
<protein>
    <submittedName>
        <fullName evidence="9">C40 family peptidase</fullName>
    </submittedName>
    <submittedName>
        <fullName evidence="8">Cell wall-associated NlpC family hydrolase</fullName>
    </submittedName>
</protein>
<name>A0A8T8HYX7_9PSEU</name>
<evidence type="ECO:0000313" key="11">
    <source>
        <dbReference type="Proteomes" id="UP001195724"/>
    </source>
</evidence>
<dbReference type="SUPFAM" id="SSF54001">
    <property type="entry name" value="Cysteine proteinases"/>
    <property type="match status" value="1"/>
</dbReference>
<evidence type="ECO:0000259" key="7">
    <source>
        <dbReference type="Pfam" id="PF00877"/>
    </source>
</evidence>
<evidence type="ECO:0000313" key="10">
    <source>
        <dbReference type="Proteomes" id="UP000671828"/>
    </source>
</evidence>
<evidence type="ECO:0000256" key="1">
    <source>
        <dbReference type="ARBA" id="ARBA00007074"/>
    </source>
</evidence>
<keyword evidence="4" id="KW-0788">Thiol protease</keyword>